<dbReference type="RefSeq" id="WP_188812096.1">
    <property type="nucleotide sequence ID" value="NZ_BMHT01000002.1"/>
</dbReference>
<dbReference type="Proteomes" id="UP000632273">
    <property type="component" value="Unassembled WGS sequence"/>
</dbReference>
<proteinExistence type="predicted"/>
<reference evidence="3" key="1">
    <citation type="journal article" date="2019" name="Int. J. Syst. Evol. Microbiol.">
        <title>The Global Catalogue of Microorganisms (GCM) 10K type strain sequencing project: providing services to taxonomists for standard genome sequencing and annotation.</title>
        <authorList>
            <consortium name="The Broad Institute Genomics Platform"/>
            <consortium name="The Broad Institute Genome Sequencing Center for Infectious Disease"/>
            <person name="Wu L."/>
            <person name="Ma J."/>
        </authorList>
    </citation>
    <scope>NUCLEOTIDE SEQUENCE [LARGE SCALE GENOMIC DNA]</scope>
    <source>
        <strain evidence="3">CGMCC 1.15197</strain>
    </source>
</reference>
<name>A0ABQ1TSZ3_9BACT</name>
<evidence type="ECO:0000313" key="2">
    <source>
        <dbReference type="EMBL" id="GGF02660.1"/>
    </source>
</evidence>
<sequence length="180" mass="20217">MLLKQLLLPSALLVLPLTLSAQTTTTGTDNPAYSAAVATTARDSLFRQASLVRQQIEQQSVQRPTKAPRNGAYRILAKGYYLPGAKTKGSSKLAWKHKLIYRFDGTRTELYTAYLEDGKVTLQERRHNGELTWLRLQSYQTPSNLILSIPTSRASGTYAARNYVWWSGKSYLLPNRLAKP</sequence>
<evidence type="ECO:0000256" key="1">
    <source>
        <dbReference type="SAM" id="SignalP"/>
    </source>
</evidence>
<accession>A0ABQ1TSZ3</accession>
<dbReference type="EMBL" id="BMHT01000002">
    <property type="protein sequence ID" value="GGF02660.1"/>
    <property type="molecule type" value="Genomic_DNA"/>
</dbReference>
<comment type="caution">
    <text evidence="2">The sequence shown here is derived from an EMBL/GenBank/DDBJ whole genome shotgun (WGS) entry which is preliminary data.</text>
</comment>
<feature type="signal peptide" evidence="1">
    <location>
        <begin position="1"/>
        <end position="21"/>
    </location>
</feature>
<protein>
    <submittedName>
        <fullName evidence="2">Uncharacterized protein</fullName>
    </submittedName>
</protein>
<keyword evidence="3" id="KW-1185">Reference proteome</keyword>
<keyword evidence="1" id="KW-0732">Signal</keyword>
<evidence type="ECO:0000313" key="3">
    <source>
        <dbReference type="Proteomes" id="UP000632273"/>
    </source>
</evidence>
<feature type="chain" id="PRO_5047286877" evidence="1">
    <location>
        <begin position="22"/>
        <end position="180"/>
    </location>
</feature>
<organism evidence="2 3">
    <name type="scientific">Hymenobacter cavernae</name>
    <dbReference type="NCBI Taxonomy" id="2044852"/>
    <lineage>
        <taxon>Bacteria</taxon>
        <taxon>Pseudomonadati</taxon>
        <taxon>Bacteroidota</taxon>
        <taxon>Cytophagia</taxon>
        <taxon>Cytophagales</taxon>
        <taxon>Hymenobacteraceae</taxon>
        <taxon>Hymenobacter</taxon>
    </lineage>
</organism>
<gene>
    <name evidence="2" type="ORF">GCM10011383_11930</name>
</gene>